<feature type="transmembrane region" description="Helical" evidence="6">
    <location>
        <begin position="79"/>
        <end position="106"/>
    </location>
</feature>
<dbReference type="PROSITE" id="PS50928">
    <property type="entry name" value="ABC_TM1"/>
    <property type="match status" value="1"/>
</dbReference>
<evidence type="ECO:0000256" key="5">
    <source>
        <dbReference type="ARBA" id="ARBA00023136"/>
    </source>
</evidence>
<evidence type="ECO:0000256" key="6">
    <source>
        <dbReference type="RuleBase" id="RU363032"/>
    </source>
</evidence>
<dbReference type="RefSeq" id="WP_207771462.1">
    <property type="nucleotide sequence ID" value="NZ_ONZI01000003.1"/>
</dbReference>
<dbReference type="SUPFAM" id="SSF161098">
    <property type="entry name" value="MetI-like"/>
    <property type="match status" value="1"/>
</dbReference>
<dbReference type="InterPro" id="IPR000515">
    <property type="entry name" value="MetI-like"/>
</dbReference>
<keyword evidence="4 6" id="KW-1133">Transmembrane helix</keyword>
<feature type="domain" description="ABC transmembrane type-1" evidence="7">
    <location>
        <begin position="32"/>
        <end position="211"/>
    </location>
</feature>
<dbReference type="GO" id="GO:0031460">
    <property type="term" value="P:glycine betaine transport"/>
    <property type="evidence" value="ECO:0007669"/>
    <property type="project" value="TreeGrafter"/>
</dbReference>
<protein>
    <submittedName>
        <fullName evidence="8">Glycine betaine/carnitine/choline transport system permease protein OpuCB</fullName>
    </submittedName>
</protein>
<dbReference type="GO" id="GO:0055085">
    <property type="term" value="P:transmembrane transport"/>
    <property type="evidence" value="ECO:0007669"/>
    <property type="project" value="InterPro"/>
</dbReference>
<dbReference type="AlphaFoldDB" id="A0A2R8CMW1"/>
<evidence type="ECO:0000313" key="9">
    <source>
        <dbReference type="Proteomes" id="UP000244934"/>
    </source>
</evidence>
<evidence type="ECO:0000256" key="3">
    <source>
        <dbReference type="ARBA" id="ARBA00022692"/>
    </source>
</evidence>
<dbReference type="GO" id="GO:0005886">
    <property type="term" value="C:plasma membrane"/>
    <property type="evidence" value="ECO:0007669"/>
    <property type="project" value="UniProtKB-SubCell"/>
</dbReference>
<evidence type="ECO:0000256" key="2">
    <source>
        <dbReference type="ARBA" id="ARBA00022448"/>
    </source>
</evidence>
<accession>A0A2R8CMW1</accession>
<evidence type="ECO:0000259" key="7">
    <source>
        <dbReference type="PROSITE" id="PS50928"/>
    </source>
</evidence>
<comment type="subcellular location">
    <subcellularLocation>
        <location evidence="1 6">Cell membrane</location>
        <topology evidence="1 6">Multi-pass membrane protein</topology>
    </subcellularLocation>
</comment>
<gene>
    <name evidence="8" type="primary">opuCB_2</name>
    <name evidence="8" type="ORF">KSP9073_02273</name>
</gene>
<dbReference type="Proteomes" id="UP000244934">
    <property type="component" value="Unassembled WGS sequence"/>
</dbReference>
<sequence>MNSDVMTLMTGVIDFFSQPMNWQGPGSIPDHILEHVTYVLISTLIGAAIALPIGIGLGHSGRGGLLAINISNIGRAIPAFGVIILVFLLVGYGVIPVIVALVALAIPPMVTNSFVGMREVDPAVRQAAVALGMTGWQRLWQVELPIAMPLIMAGVRTSAVQVMSTATLAAYVGLGGLGRYLIDGLAVRDLAQVLVGAILVAVLAVVTELLFAGLQKLITAKGLQQQG</sequence>
<feature type="transmembrane region" description="Helical" evidence="6">
    <location>
        <begin position="36"/>
        <end position="58"/>
    </location>
</feature>
<keyword evidence="5 6" id="KW-0472">Membrane</keyword>
<evidence type="ECO:0000256" key="4">
    <source>
        <dbReference type="ARBA" id="ARBA00022989"/>
    </source>
</evidence>
<comment type="similarity">
    <text evidence="6">Belongs to the binding-protein-dependent transport system permease family.</text>
</comment>
<dbReference type="PANTHER" id="PTHR30177">
    <property type="entry name" value="GLYCINE BETAINE/L-PROLINE TRANSPORT SYSTEM PERMEASE PROTEIN PROW"/>
    <property type="match status" value="1"/>
</dbReference>
<dbReference type="InterPro" id="IPR035906">
    <property type="entry name" value="MetI-like_sf"/>
</dbReference>
<reference evidence="9" key="1">
    <citation type="submission" date="2018-03" db="EMBL/GenBank/DDBJ databases">
        <authorList>
            <person name="Navarro De La Torre S."/>
        </authorList>
    </citation>
    <scope>NUCLEOTIDE SEQUENCE [LARGE SCALE GENOMIC DNA]</scope>
    <source>
        <strain evidence="9">EAod3</strain>
    </source>
</reference>
<evidence type="ECO:0000313" key="8">
    <source>
        <dbReference type="EMBL" id="SPJ34240.1"/>
    </source>
</evidence>
<feature type="transmembrane region" description="Helical" evidence="6">
    <location>
        <begin position="194"/>
        <end position="214"/>
    </location>
</feature>
<proteinExistence type="inferred from homology"/>
<dbReference type="EMBL" id="ONZI01000003">
    <property type="protein sequence ID" value="SPJ34240.1"/>
    <property type="molecule type" value="Genomic_DNA"/>
</dbReference>
<dbReference type="Gene3D" id="1.10.3720.10">
    <property type="entry name" value="MetI-like"/>
    <property type="match status" value="1"/>
</dbReference>
<feature type="transmembrane region" description="Helical" evidence="6">
    <location>
        <begin position="162"/>
        <end position="182"/>
    </location>
</feature>
<keyword evidence="2 6" id="KW-0813">Transport</keyword>
<dbReference type="PANTHER" id="PTHR30177:SF33">
    <property type="entry name" value="POSSIBLE OSMOPROTECTANT (GLYCINE BETAINE_CARNITINE_CHOLINE_L-PROLINE) TRANSPORT INTEGRAL MEMBRANE PROTEIN ABC TRANSPORTER PROZ"/>
    <property type="match status" value="1"/>
</dbReference>
<name>A0A2R8CMW1_9GAMM</name>
<organism evidence="8 9">
    <name type="scientific">Kushneria phyllosphaerae</name>
    <dbReference type="NCBI Taxonomy" id="2100822"/>
    <lineage>
        <taxon>Bacteria</taxon>
        <taxon>Pseudomonadati</taxon>
        <taxon>Pseudomonadota</taxon>
        <taxon>Gammaproteobacteria</taxon>
        <taxon>Oceanospirillales</taxon>
        <taxon>Halomonadaceae</taxon>
        <taxon>Kushneria</taxon>
    </lineage>
</organism>
<dbReference type="Pfam" id="PF00528">
    <property type="entry name" value="BPD_transp_1"/>
    <property type="match status" value="1"/>
</dbReference>
<dbReference type="CDD" id="cd06261">
    <property type="entry name" value="TM_PBP2"/>
    <property type="match status" value="1"/>
</dbReference>
<evidence type="ECO:0000256" key="1">
    <source>
        <dbReference type="ARBA" id="ARBA00004651"/>
    </source>
</evidence>
<dbReference type="InterPro" id="IPR051204">
    <property type="entry name" value="ABC_transp_perm/SBD"/>
</dbReference>
<keyword evidence="3 6" id="KW-0812">Transmembrane</keyword>
<keyword evidence="9" id="KW-1185">Reference proteome</keyword>